<reference evidence="2 3" key="1">
    <citation type="submission" date="2015-09" db="EMBL/GenBank/DDBJ databases">
        <title>Genome sequence of Oxobacter pfennigii DSM 3222.</title>
        <authorList>
            <person name="Poehlein A."/>
            <person name="Bengelsdorf F.R."/>
            <person name="Schiel-Bengelsdorf B."/>
            <person name="Duerre P."/>
            <person name="Daniel R."/>
        </authorList>
    </citation>
    <scope>NUCLEOTIDE SEQUENCE [LARGE SCALE GENOMIC DNA]</scope>
    <source>
        <strain evidence="2 3">DSM 3222</strain>
    </source>
</reference>
<keyword evidence="1" id="KW-1133">Transmembrane helix</keyword>
<dbReference type="GO" id="GO:0005975">
    <property type="term" value="P:carbohydrate metabolic process"/>
    <property type="evidence" value="ECO:0007669"/>
    <property type="project" value="InterPro"/>
</dbReference>
<dbReference type="SUPFAM" id="SSF48208">
    <property type="entry name" value="Six-hairpin glycosidases"/>
    <property type="match status" value="1"/>
</dbReference>
<dbReference type="RefSeq" id="WP_054873642.1">
    <property type="nucleotide sequence ID" value="NZ_LKET01000016.1"/>
</dbReference>
<dbReference type="EMBL" id="LKET01000016">
    <property type="protein sequence ID" value="KPU46035.1"/>
    <property type="molecule type" value="Genomic_DNA"/>
</dbReference>
<proteinExistence type="predicted"/>
<dbReference type="Gene3D" id="1.50.10.10">
    <property type="match status" value="1"/>
</dbReference>
<accession>A0A0P8Z1S0</accession>
<dbReference type="STRING" id="36849.OXPF_05160"/>
<dbReference type="InterPro" id="IPR012341">
    <property type="entry name" value="6hp_glycosidase-like_sf"/>
</dbReference>
<gene>
    <name evidence="2" type="ORF">OXPF_05160</name>
</gene>
<organism evidence="2 3">
    <name type="scientific">Oxobacter pfennigii</name>
    <dbReference type="NCBI Taxonomy" id="36849"/>
    <lineage>
        <taxon>Bacteria</taxon>
        <taxon>Bacillati</taxon>
        <taxon>Bacillota</taxon>
        <taxon>Clostridia</taxon>
        <taxon>Eubacteriales</taxon>
        <taxon>Clostridiaceae</taxon>
        <taxon>Oxobacter</taxon>
    </lineage>
</organism>
<evidence type="ECO:0000313" key="2">
    <source>
        <dbReference type="EMBL" id="KPU46035.1"/>
    </source>
</evidence>
<keyword evidence="1" id="KW-0812">Transmembrane</keyword>
<comment type="caution">
    <text evidence="2">The sequence shown here is derived from an EMBL/GenBank/DDBJ whole genome shotgun (WGS) entry which is preliminary data.</text>
</comment>
<feature type="transmembrane region" description="Helical" evidence="1">
    <location>
        <begin position="7"/>
        <end position="23"/>
    </location>
</feature>
<keyword evidence="1" id="KW-0472">Membrane</keyword>
<evidence type="ECO:0000256" key="1">
    <source>
        <dbReference type="SAM" id="Phobius"/>
    </source>
</evidence>
<protein>
    <submittedName>
        <fullName evidence="2">Uncharacterized protein</fullName>
    </submittedName>
</protein>
<keyword evidence="3" id="KW-1185">Reference proteome</keyword>
<name>A0A0P8Z1S0_9CLOT</name>
<dbReference type="Proteomes" id="UP000050326">
    <property type="component" value="Unassembled WGS sequence"/>
</dbReference>
<sequence length="445" mass="49606">MKALTKIFIVIFFIACICYYFDINVKEIITQLIENKEVSSIINPDSNESEADNSSVTFPENNEEVPAIKEGGAYDEIINFIINQKKERSLIESYRVVDDAIGGALKGRSYATDNAIAAITLINHGTEEANNGALSILEGLSSIQNSDGSWYDFYDTAGKVMKVNGEDYISTDTGNNSLILYAYSYYTIKNKDERFLDAMKKSADYILKKTDNISQGLYDTIVGEDGTRTMRTNVYGYFALRDYALCNINTNYDEYREKLFASYNIMDWIISNCYDNGVFIKGYSGKEKLSGLNLDSQLLGAMTVLSLNQSDKISYEAAQLIEALDKLNKDIGATEGYRIDDSEGNGGYIWGQGTSKASIALLKFNEAERAGGILKNIEEFQNTVSTSLLPRGVPHSSNLDNKIDIVNLESVSSSCWAALAFQCSMDEGINNMFFGDEEYVFSRMR</sequence>
<dbReference type="AlphaFoldDB" id="A0A0P8Z1S0"/>
<evidence type="ECO:0000313" key="3">
    <source>
        <dbReference type="Proteomes" id="UP000050326"/>
    </source>
</evidence>
<dbReference type="InterPro" id="IPR008928">
    <property type="entry name" value="6-hairpin_glycosidase_sf"/>
</dbReference>